<sequence>MDCVKAYNSTNHTVTGYSPLYLLTGEQTDLLSTTLKRKQTEPGELQKDRQIAFLRSKKSPELNKAIFDKNRIDHKFRKGDMVYITDCNKLNRSKMDEIRIGPFDIEEMISDSLCRINTGKTKKSLGLYHITKLIPQFDYSN</sequence>
<organism evidence="1 2">
    <name type="scientific">Euphydryas editha</name>
    <name type="common">Edith's checkerspot</name>
    <dbReference type="NCBI Taxonomy" id="104508"/>
    <lineage>
        <taxon>Eukaryota</taxon>
        <taxon>Metazoa</taxon>
        <taxon>Ecdysozoa</taxon>
        <taxon>Arthropoda</taxon>
        <taxon>Hexapoda</taxon>
        <taxon>Insecta</taxon>
        <taxon>Pterygota</taxon>
        <taxon>Neoptera</taxon>
        <taxon>Endopterygota</taxon>
        <taxon>Lepidoptera</taxon>
        <taxon>Glossata</taxon>
        <taxon>Ditrysia</taxon>
        <taxon>Papilionoidea</taxon>
        <taxon>Nymphalidae</taxon>
        <taxon>Nymphalinae</taxon>
        <taxon>Euphydryas</taxon>
    </lineage>
</organism>
<proteinExistence type="predicted"/>
<dbReference type="EMBL" id="CAKOGL010000023">
    <property type="protein sequence ID" value="CAH2100542.1"/>
    <property type="molecule type" value="Genomic_DNA"/>
</dbReference>
<dbReference type="Proteomes" id="UP001153954">
    <property type="component" value="Unassembled WGS sequence"/>
</dbReference>
<comment type="caution">
    <text evidence="1">The sequence shown here is derived from an EMBL/GenBank/DDBJ whole genome shotgun (WGS) entry which is preliminary data.</text>
</comment>
<dbReference type="AlphaFoldDB" id="A0AAU9UMY2"/>
<keyword evidence="2" id="KW-1185">Reference proteome</keyword>
<evidence type="ECO:0000313" key="1">
    <source>
        <dbReference type="EMBL" id="CAH2100542.1"/>
    </source>
</evidence>
<name>A0AAU9UMY2_EUPED</name>
<gene>
    <name evidence="1" type="ORF">EEDITHA_LOCUS15393</name>
</gene>
<evidence type="ECO:0000313" key="2">
    <source>
        <dbReference type="Proteomes" id="UP001153954"/>
    </source>
</evidence>
<reference evidence="1" key="1">
    <citation type="submission" date="2022-03" db="EMBL/GenBank/DDBJ databases">
        <authorList>
            <person name="Tunstrom K."/>
        </authorList>
    </citation>
    <scope>NUCLEOTIDE SEQUENCE</scope>
</reference>
<accession>A0AAU9UMY2</accession>
<protein>
    <submittedName>
        <fullName evidence="1">Uncharacterized protein</fullName>
    </submittedName>
</protein>